<accession>A0A0D2JIL4</accession>
<dbReference type="PANTHER" id="PTHR17630:SF55">
    <property type="entry name" value="DIENELACTONE HYDROLASE FAMILY PROTEIN (AFU_ORTHOLOGUE AFUA_1G01900)"/>
    <property type="match status" value="1"/>
</dbReference>
<dbReference type="Proteomes" id="UP000053411">
    <property type="component" value="Unassembled WGS sequence"/>
</dbReference>
<dbReference type="InterPro" id="IPR002925">
    <property type="entry name" value="Dienelactn_hydro"/>
</dbReference>
<dbReference type="GO" id="GO:0016787">
    <property type="term" value="F:hydrolase activity"/>
    <property type="evidence" value="ECO:0007669"/>
    <property type="project" value="InterPro"/>
</dbReference>
<proteinExistence type="predicted"/>
<gene>
    <name evidence="2" type="ORF">Z520_11280</name>
</gene>
<dbReference type="GeneID" id="27717026"/>
<dbReference type="Gene3D" id="3.40.50.1820">
    <property type="entry name" value="alpha/beta hydrolase"/>
    <property type="match status" value="1"/>
</dbReference>
<dbReference type="VEuPathDB" id="FungiDB:Z520_11280"/>
<dbReference type="EMBL" id="KN848098">
    <property type="protein sequence ID" value="KIX93007.1"/>
    <property type="molecule type" value="Genomic_DNA"/>
</dbReference>
<evidence type="ECO:0000313" key="2">
    <source>
        <dbReference type="EMBL" id="KIX93007.1"/>
    </source>
</evidence>
<protein>
    <recommendedName>
        <fullName evidence="1">Dienelactone hydrolase domain-containing protein</fullName>
    </recommendedName>
</protein>
<evidence type="ECO:0000259" key="1">
    <source>
        <dbReference type="Pfam" id="PF01738"/>
    </source>
</evidence>
<sequence>MIIHDLFGWTFRNTRLLADHYAKEADATVYVPDFFGGEVLPVDIILDPKEWDKLDLPNFEKRNSKATRTPEIFESAKELKSRHERVGAIGFCFGGWGAFRLAGQGKDLIDCISAAHPTDIEKEEIRNVRVPVQIIAPEFDPKFTPELKAFSNTTIPTLNVPYDYQFFPGLAHAFAIRGDPQNPSERKGMERAKDAAVYWFRLWLHTQ</sequence>
<dbReference type="InterPro" id="IPR029058">
    <property type="entry name" value="AB_hydrolase_fold"/>
</dbReference>
<dbReference type="STRING" id="1442371.A0A0D2JIL4"/>
<dbReference type="OrthoDB" id="10019231at2759"/>
<dbReference type="Pfam" id="PF01738">
    <property type="entry name" value="DLH"/>
    <property type="match status" value="1"/>
</dbReference>
<dbReference type="SUPFAM" id="SSF53474">
    <property type="entry name" value="alpha/beta-Hydrolases"/>
    <property type="match status" value="1"/>
</dbReference>
<organism evidence="2 3">
    <name type="scientific">Fonsecaea multimorphosa CBS 102226</name>
    <dbReference type="NCBI Taxonomy" id="1442371"/>
    <lineage>
        <taxon>Eukaryota</taxon>
        <taxon>Fungi</taxon>
        <taxon>Dikarya</taxon>
        <taxon>Ascomycota</taxon>
        <taxon>Pezizomycotina</taxon>
        <taxon>Eurotiomycetes</taxon>
        <taxon>Chaetothyriomycetidae</taxon>
        <taxon>Chaetothyriales</taxon>
        <taxon>Herpotrichiellaceae</taxon>
        <taxon>Fonsecaea</taxon>
    </lineage>
</organism>
<feature type="domain" description="Dienelactone hydrolase" evidence="1">
    <location>
        <begin position="2"/>
        <end position="201"/>
    </location>
</feature>
<dbReference type="PANTHER" id="PTHR17630">
    <property type="entry name" value="DIENELACTONE HYDROLASE"/>
    <property type="match status" value="1"/>
</dbReference>
<dbReference type="RefSeq" id="XP_016627130.1">
    <property type="nucleotide sequence ID" value="XM_016781769.1"/>
</dbReference>
<evidence type="ECO:0000313" key="3">
    <source>
        <dbReference type="Proteomes" id="UP000053411"/>
    </source>
</evidence>
<dbReference type="AlphaFoldDB" id="A0A0D2JIL4"/>
<reference evidence="2 3" key="1">
    <citation type="submission" date="2015-01" db="EMBL/GenBank/DDBJ databases">
        <title>The Genome Sequence of Fonsecaea multimorphosa CBS 102226.</title>
        <authorList>
            <consortium name="The Broad Institute Genomics Platform"/>
            <person name="Cuomo C."/>
            <person name="de Hoog S."/>
            <person name="Gorbushina A."/>
            <person name="Stielow B."/>
            <person name="Teixiera M."/>
            <person name="Abouelleil A."/>
            <person name="Chapman S.B."/>
            <person name="Priest M."/>
            <person name="Young S.K."/>
            <person name="Wortman J."/>
            <person name="Nusbaum C."/>
            <person name="Birren B."/>
        </authorList>
    </citation>
    <scope>NUCLEOTIDE SEQUENCE [LARGE SCALE GENOMIC DNA]</scope>
    <source>
        <strain evidence="2 3">CBS 102226</strain>
    </source>
</reference>
<keyword evidence="3" id="KW-1185">Reference proteome</keyword>
<name>A0A0D2JIL4_9EURO</name>